<organism evidence="2 3">
    <name type="scientific">Hypholoma sublateritium (strain FD-334 SS-4)</name>
    <dbReference type="NCBI Taxonomy" id="945553"/>
    <lineage>
        <taxon>Eukaryota</taxon>
        <taxon>Fungi</taxon>
        <taxon>Dikarya</taxon>
        <taxon>Basidiomycota</taxon>
        <taxon>Agaricomycotina</taxon>
        <taxon>Agaricomycetes</taxon>
        <taxon>Agaricomycetidae</taxon>
        <taxon>Agaricales</taxon>
        <taxon>Agaricineae</taxon>
        <taxon>Strophariaceae</taxon>
        <taxon>Hypholoma</taxon>
    </lineage>
</organism>
<reference evidence="3" key="1">
    <citation type="submission" date="2014-04" db="EMBL/GenBank/DDBJ databases">
        <title>Evolutionary Origins and Diversification of the Mycorrhizal Mutualists.</title>
        <authorList>
            <consortium name="DOE Joint Genome Institute"/>
            <consortium name="Mycorrhizal Genomics Consortium"/>
            <person name="Kohler A."/>
            <person name="Kuo A."/>
            <person name="Nagy L.G."/>
            <person name="Floudas D."/>
            <person name="Copeland A."/>
            <person name="Barry K.W."/>
            <person name="Cichocki N."/>
            <person name="Veneault-Fourrey C."/>
            <person name="LaButti K."/>
            <person name="Lindquist E.A."/>
            <person name="Lipzen A."/>
            <person name="Lundell T."/>
            <person name="Morin E."/>
            <person name="Murat C."/>
            <person name="Riley R."/>
            <person name="Ohm R."/>
            <person name="Sun H."/>
            <person name="Tunlid A."/>
            <person name="Henrissat B."/>
            <person name="Grigoriev I.V."/>
            <person name="Hibbett D.S."/>
            <person name="Martin F."/>
        </authorList>
    </citation>
    <scope>NUCLEOTIDE SEQUENCE [LARGE SCALE GENOMIC DNA]</scope>
    <source>
        <strain evidence="3">FD-334 SS-4</strain>
    </source>
</reference>
<proteinExistence type="predicted"/>
<evidence type="ECO:0000256" key="1">
    <source>
        <dbReference type="SAM" id="MobiDB-lite"/>
    </source>
</evidence>
<name>A0A0D2P0P4_HYPSF</name>
<evidence type="ECO:0000313" key="2">
    <source>
        <dbReference type="EMBL" id="KJA22281.1"/>
    </source>
</evidence>
<dbReference type="AlphaFoldDB" id="A0A0D2P0P4"/>
<feature type="region of interest" description="Disordered" evidence="1">
    <location>
        <begin position="1"/>
        <end position="48"/>
    </location>
</feature>
<protein>
    <submittedName>
        <fullName evidence="2">Uncharacterized protein</fullName>
    </submittedName>
</protein>
<accession>A0A0D2P0P4</accession>
<dbReference type="EMBL" id="KN817551">
    <property type="protein sequence ID" value="KJA22281.1"/>
    <property type="molecule type" value="Genomic_DNA"/>
</dbReference>
<keyword evidence="3" id="KW-1185">Reference proteome</keyword>
<evidence type="ECO:0000313" key="3">
    <source>
        <dbReference type="Proteomes" id="UP000054270"/>
    </source>
</evidence>
<dbReference type="Proteomes" id="UP000054270">
    <property type="component" value="Unassembled WGS sequence"/>
</dbReference>
<gene>
    <name evidence="2" type="ORF">HYPSUDRAFT_215875</name>
</gene>
<sequence>MSSIPSNRTPRKHATQSPPPPTNPPKRRATAEAAKTDPRSAGRSGELPQLKFIGVDPAVIGIVVFRTKGEFIKDVVDRKLNFDTPQARSFPDIDVHMVIYKE</sequence>